<protein>
    <submittedName>
        <fullName evidence="2">DUF2249 domain-containing protein</fullName>
    </submittedName>
</protein>
<dbReference type="EMBL" id="CP054491">
    <property type="protein sequence ID" value="QKQ24853.1"/>
    <property type="molecule type" value="Genomic_DNA"/>
</dbReference>
<dbReference type="Proteomes" id="UP000509658">
    <property type="component" value="Chromosome"/>
</dbReference>
<reference evidence="2 3" key="1">
    <citation type="submission" date="2020-05" db="EMBL/GenBank/DDBJ databases">
        <title>Horizontal transmission and recombination maintain forever young bacterial symbiont genomes.</title>
        <authorList>
            <person name="Russell S.L."/>
            <person name="Pepper-Tunick E."/>
            <person name="Svedberg J."/>
            <person name="Byrne A."/>
            <person name="Ruelas Castillo J."/>
            <person name="Vollmers C."/>
            <person name="Beinart R.A."/>
            <person name="Corbett-Detig R."/>
        </authorList>
    </citation>
    <scope>NUCLEOTIDE SEQUENCE [LARGE SCALE GENOMIC DNA]</scope>
    <source>
        <strain evidence="2">Santa_Monica_outfall</strain>
    </source>
</reference>
<name>A0A6N0HR55_9GAMM</name>
<dbReference type="InterPro" id="IPR018720">
    <property type="entry name" value="DUF2249"/>
</dbReference>
<keyword evidence="3" id="KW-1185">Reference proteome</keyword>
<dbReference type="AlphaFoldDB" id="A0A6N0HR55"/>
<gene>
    <name evidence="2" type="ORF">HUE57_00050</name>
</gene>
<dbReference type="KEGG" id="rev:HUE57_00050"/>
<organism evidence="2 3">
    <name type="scientific">Candidatus Reidiella endopervernicosa</name>
    <dbReference type="NCBI Taxonomy" id="2738883"/>
    <lineage>
        <taxon>Bacteria</taxon>
        <taxon>Pseudomonadati</taxon>
        <taxon>Pseudomonadota</taxon>
        <taxon>Gammaproteobacteria</taxon>
        <taxon>Candidatus Reidiella</taxon>
    </lineage>
</organism>
<evidence type="ECO:0000313" key="3">
    <source>
        <dbReference type="Proteomes" id="UP000509658"/>
    </source>
</evidence>
<evidence type="ECO:0000313" key="2">
    <source>
        <dbReference type="EMBL" id="QKQ24853.1"/>
    </source>
</evidence>
<accession>A0A6N0HR55</accession>
<proteinExistence type="predicted"/>
<dbReference type="RefSeq" id="WP_078483588.1">
    <property type="nucleotide sequence ID" value="NZ_CP054491.1"/>
</dbReference>
<sequence>MAEQLLDVSEMEPPEPLVLTLAAAESLATGDYLHMIHRRFPCLLFDNLDQRRCGYLKREAASGRFDVYIWSLDDPDAEMQARQAAEQLSA</sequence>
<dbReference type="SUPFAM" id="SSF64307">
    <property type="entry name" value="SirA-like"/>
    <property type="match status" value="1"/>
</dbReference>
<dbReference type="InterPro" id="IPR036868">
    <property type="entry name" value="TusA-like_sf"/>
</dbReference>
<evidence type="ECO:0000259" key="1">
    <source>
        <dbReference type="Pfam" id="PF10006"/>
    </source>
</evidence>
<dbReference type="Pfam" id="PF10006">
    <property type="entry name" value="DUF2249"/>
    <property type="match status" value="1"/>
</dbReference>
<feature type="domain" description="DUF2249" evidence="1">
    <location>
        <begin position="6"/>
        <end position="69"/>
    </location>
</feature>